<dbReference type="GO" id="GO:0003676">
    <property type="term" value="F:nucleic acid binding"/>
    <property type="evidence" value="ECO:0007669"/>
    <property type="project" value="InterPro"/>
</dbReference>
<evidence type="ECO:0000313" key="3">
    <source>
        <dbReference type="Proteomes" id="UP001172102"/>
    </source>
</evidence>
<feature type="compositionally biased region" description="Polar residues" evidence="1">
    <location>
        <begin position="1"/>
        <end position="19"/>
    </location>
</feature>
<protein>
    <submittedName>
        <fullName evidence="2">Uncharacterized protein</fullName>
    </submittedName>
</protein>
<comment type="caution">
    <text evidence="2">The sequence shown here is derived from an EMBL/GenBank/DDBJ whole genome shotgun (WGS) entry which is preliminary data.</text>
</comment>
<dbReference type="AlphaFoldDB" id="A0AA40A2K2"/>
<feature type="compositionally biased region" description="Polar residues" evidence="1">
    <location>
        <begin position="59"/>
        <end position="78"/>
    </location>
</feature>
<organism evidence="2 3">
    <name type="scientific">Lasiosphaeris hirsuta</name>
    <dbReference type="NCBI Taxonomy" id="260670"/>
    <lineage>
        <taxon>Eukaryota</taxon>
        <taxon>Fungi</taxon>
        <taxon>Dikarya</taxon>
        <taxon>Ascomycota</taxon>
        <taxon>Pezizomycotina</taxon>
        <taxon>Sordariomycetes</taxon>
        <taxon>Sordariomycetidae</taxon>
        <taxon>Sordariales</taxon>
        <taxon>Lasiosphaeriaceae</taxon>
        <taxon>Lasiosphaeris</taxon>
    </lineage>
</organism>
<accession>A0AA40A2K2</accession>
<sequence>MRQNTTLCAQASNPASTPTGPFASSKSRASRALSSSRSSPTKTPRHSPPAETPPLPRVTSPTGFTESPSGESPACTQNGPRRRRPLLAGRAPSTRRASAPADSEGEADDDEEPPAKKAKAESTSKDVPPQAGLSKGGNRLVIYTDGASSNNGKASARAGVGVFFGPGDKRYRTYAGIQPTGPDR</sequence>
<reference evidence="2" key="1">
    <citation type="submission" date="2023-06" db="EMBL/GenBank/DDBJ databases">
        <title>Genome-scale phylogeny and comparative genomics of the fungal order Sordariales.</title>
        <authorList>
            <consortium name="Lawrence Berkeley National Laboratory"/>
            <person name="Hensen N."/>
            <person name="Bonometti L."/>
            <person name="Westerberg I."/>
            <person name="Brannstrom I.O."/>
            <person name="Guillou S."/>
            <person name="Cros-Aarteil S."/>
            <person name="Calhoun S."/>
            <person name="Haridas S."/>
            <person name="Kuo A."/>
            <person name="Mondo S."/>
            <person name="Pangilinan J."/>
            <person name="Riley R."/>
            <person name="Labutti K."/>
            <person name="Andreopoulos B."/>
            <person name="Lipzen A."/>
            <person name="Chen C."/>
            <person name="Yanf M."/>
            <person name="Daum C."/>
            <person name="Ng V."/>
            <person name="Clum A."/>
            <person name="Steindorff A."/>
            <person name="Ohm R."/>
            <person name="Martin F."/>
            <person name="Silar P."/>
            <person name="Natvig D."/>
            <person name="Lalanne C."/>
            <person name="Gautier V."/>
            <person name="Ament-Velasquez S.L."/>
            <person name="Kruys A."/>
            <person name="Hutchinson M.I."/>
            <person name="Powell A.J."/>
            <person name="Barry K."/>
            <person name="Miller A.N."/>
            <person name="Grigoriev I.V."/>
            <person name="Debuchy R."/>
            <person name="Gladieux P."/>
            <person name="Thoren M.H."/>
            <person name="Johannesson H."/>
        </authorList>
    </citation>
    <scope>NUCLEOTIDE SEQUENCE</scope>
    <source>
        <strain evidence="2">SMH4607-1</strain>
    </source>
</reference>
<dbReference type="Proteomes" id="UP001172102">
    <property type="component" value="Unassembled WGS sequence"/>
</dbReference>
<feature type="region of interest" description="Disordered" evidence="1">
    <location>
        <begin position="1"/>
        <end position="138"/>
    </location>
</feature>
<feature type="compositionally biased region" description="Low complexity" evidence="1">
    <location>
        <begin position="86"/>
        <end position="102"/>
    </location>
</feature>
<proteinExistence type="predicted"/>
<feature type="compositionally biased region" description="Pro residues" evidence="1">
    <location>
        <begin position="46"/>
        <end position="56"/>
    </location>
</feature>
<gene>
    <name evidence="2" type="ORF">B0H67DRAFT_328483</name>
</gene>
<feature type="compositionally biased region" description="Acidic residues" evidence="1">
    <location>
        <begin position="103"/>
        <end position="112"/>
    </location>
</feature>
<feature type="compositionally biased region" description="Low complexity" evidence="1">
    <location>
        <begin position="24"/>
        <end position="42"/>
    </location>
</feature>
<name>A0AA40A2K2_9PEZI</name>
<dbReference type="EMBL" id="JAUKUA010000006">
    <property type="protein sequence ID" value="KAK0708105.1"/>
    <property type="molecule type" value="Genomic_DNA"/>
</dbReference>
<feature type="compositionally biased region" description="Basic and acidic residues" evidence="1">
    <location>
        <begin position="113"/>
        <end position="124"/>
    </location>
</feature>
<evidence type="ECO:0000256" key="1">
    <source>
        <dbReference type="SAM" id="MobiDB-lite"/>
    </source>
</evidence>
<dbReference type="Gene3D" id="3.30.420.10">
    <property type="entry name" value="Ribonuclease H-like superfamily/Ribonuclease H"/>
    <property type="match status" value="1"/>
</dbReference>
<evidence type="ECO:0000313" key="2">
    <source>
        <dbReference type="EMBL" id="KAK0708105.1"/>
    </source>
</evidence>
<dbReference type="InterPro" id="IPR036397">
    <property type="entry name" value="RNaseH_sf"/>
</dbReference>
<keyword evidence="3" id="KW-1185">Reference proteome</keyword>